<comment type="caution">
    <text evidence="8">The sequence shown here is derived from an EMBL/GenBank/DDBJ whole genome shotgun (WGS) entry which is preliminary data.</text>
</comment>
<dbReference type="FunFam" id="2.20.100.10:FF:000005">
    <property type="entry name" value="ADAM metallopeptidase with thrombospondin type 1 motif 9"/>
    <property type="match status" value="1"/>
</dbReference>
<dbReference type="InterPro" id="IPR000884">
    <property type="entry name" value="TSP1_rpt"/>
</dbReference>
<dbReference type="InterPro" id="IPR050439">
    <property type="entry name" value="ADAMTS_ADAMTS-like"/>
</dbReference>
<sequence>MVQARDGTSCKYSDYRGVCVSGKCEPIGCDGVLFSTHTLDKCGVCQGDGSSCVHVTGNYRKGASHLGYALVTYIPLGARDIQIVERKKSADVLAVADESGYYYFNGNFKVDTPKNFNIAGTVFKYRRPMDVYETGIEYIVAQGPTNQGLNIMVWNQNGKNPSITFQYTLLRRPHSRVTQPIYYPFPDSESEESKEFEEELTSQNRSLNTNVQKGKTKGESPAIVRQNSGDNGSPVNEQHTNEVYEGGEAMDCEKRAKCKAIKDLSTNKTTYISDTGEQDSSHRFNSKELLPGNAIAKKFSNIALGSREAFHHLNRSIGEPLNSLEPNLDNLYADYEENEETATFDLNVTFLELSINTSAETQLTNATVPSTNRTQKVRKVQGISAVDMYRWKLSSHEPCSATCTTGVMSNYAMCVRYDGVEVDDSHCDALTRPEPVHEFCVGRECQPRWETSSWSECSRTCGEGYQFRIVRCWKMISPGFDSSVYSDLCDSADITKPDEKKVCRNPACGPQWEMSEWSECTAKCGERSIVTRDVRCSEDEKLCDLNTRPPSEKNCTGPSCDRQWTVSDWGPCSGSCGPGKMIRHVYCKTSDGRVVPESQCNLDTKPLAIHPCGDKNCPAQWVSQDWERCNTTCGRGAKQRVVLCLEVANGKVKTRNPSDCDVAKKPAEENTCFERPCFKWYTTPCSTSLPLDDSCQDQAGTNCALAIKVNLCSHWYYSKACCRSCRSAHS</sequence>
<evidence type="ECO:0000313" key="8">
    <source>
        <dbReference type="EMBL" id="KAG9477628.1"/>
    </source>
</evidence>
<dbReference type="AlphaFoldDB" id="A0A8J6EYR2"/>
<dbReference type="InterPro" id="IPR010294">
    <property type="entry name" value="ADAMTS_spacer1"/>
</dbReference>
<evidence type="ECO:0000256" key="6">
    <source>
        <dbReference type="SAM" id="MobiDB-lite"/>
    </source>
</evidence>
<dbReference type="Pfam" id="PF19030">
    <property type="entry name" value="TSP1_ADAMTS"/>
    <property type="match status" value="4"/>
</dbReference>
<comment type="subcellular location">
    <subcellularLocation>
        <location evidence="1">Secreted</location>
    </subcellularLocation>
</comment>
<evidence type="ECO:0000256" key="2">
    <source>
        <dbReference type="ARBA" id="ARBA00022525"/>
    </source>
</evidence>
<name>A0A8J6EYR2_ELECQ</name>
<dbReference type="PROSITE" id="PS50092">
    <property type="entry name" value="TSP1"/>
    <property type="match status" value="4"/>
</dbReference>
<dbReference type="SMART" id="SM00209">
    <property type="entry name" value="TSP1"/>
    <property type="match status" value="5"/>
</dbReference>
<dbReference type="SUPFAM" id="SSF82895">
    <property type="entry name" value="TSP-1 type 1 repeat"/>
    <property type="match status" value="5"/>
</dbReference>
<feature type="compositionally biased region" description="Polar residues" evidence="6">
    <location>
        <begin position="225"/>
        <end position="238"/>
    </location>
</feature>
<gene>
    <name evidence="8" type="ORF">GDO78_012904</name>
</gene>
<dbReference type="PANTHER" id="PTHR13723:SF147">
    <property type="entry name" value="ADAMTS-LIKE PROTEIN 2"/>
    <property type="match status" value="1"/>
</dbReference>
<dbReference type="InterPro" id="IPR013273">
    <property type="entry name" value="ADAMTS/ADAMTS-like"/>
</dbReference>
<dbReference type="PRINTS" id="PR01857">
    <property type="entry name" value="ADAMTSFAMILY"/>
</dbReference>
<dbReference type="GO" id="GO:0005576">
    <property type="term" value="C:extracellular region"/>
    <property type="evidence" value="ECO:0007669"/>
    <property type="project" value="UniProtKB-SubCell"/>
</dbReference>
<dbReference type="Pfam" id="PF08686">
    <property type="entry name" value="PLAC"/>
    <property type="match status" value="1"/>
</dbReference>
<dbReference type="GO" id="GO:0031012">
    <property type="term" value="C:extracellular matrix"/>
    <property type="evidence" value="ECO:0007669"/>
    <property type="project" value="TreeGrafter"/>
</dbReference>
<evidence type="ECO:0000256" key="5">
    <source>
        <dbReference type="ARBA" id="ARBA00023157"/>
    </source>
</evidence>
<dbReference type="PROSITE" id="PS50900">
    <property type="entry name" value="PLAC"/>
    <property type="match status" value="1"/>
</dbReference>
<accession>A0A8J6EYR2</accession>
<proteinExistence type="predicted"/>
<dbReference type="FunFam" id="2.60.120.830:FF:000001">
    <property type="entry name" value="A disintegrin and metalloproteinase with thrombospondin motifs 1"/>
    <property type="match status" value="1"/>
</dbReference>
<dbReference type="InterPro" id="IPR010909">
    <property type="entry name" value="PLAC"/>
</dbReference>
<dbReference type="PANTHER" id="PTHR13723">
    <property type="entry name" value="ADAMTS A DISINTEGRIN AND METALLOPROTEASE WITH THROMBOSPONDIN MOTIFS PROTEASE"/>
    <property type="match status" value="1"/>
</dbReference>
<dbReference type="Pfam" id="PF05986">
    <property type="entry name" value="ADAMTS_spacer1"/>
    <property type="match status" value="1"/>
</dbReference>
<evidence type="ECO:0000256" key="1">
    <source>
        <dbReference type="ARBA" id="ARBA00004613"/>
    </source>
</evidence>
<feature type="region of interest" description="Disordered" evidence="6">
    <location>
        <begin position="183"/>
        <end position="239"/>
    </location>
</feature>
<keyword evidence="4" id="KW-0677">Repeat</keyword>
<dbReference type="Proteomes" id="UP000770717">
    <property type="component" value="Unassembled WGS sequence"/>
</dbReference>
<evidence type="ECO:0000313" key="9">
    <source>
        <dbReference type="Proteomes" id="UP000770717"/>
    </source>
</evidence>
<dbReference type="EMBL" id="WNTK01000009">
    <property type="protein sequence ID" value="KAG9477628.1"/>
    <property type="molecule type" value="Genomic_DNA"/>
</dbReference>
<feature type="domain" description="PLAC" evidence="7">
    <location>
        <begin position="691"/>
        <end position="729"/>
    </location>
</feature>
<feature type="compositionally biased region" description="Polar residues" evidence="6">
    <location>
        <begin position="201"/>
        <end position="213"/>
    </location>
</feature>
<dbReference type="InterPro" id="IPR036383">
    <property type="entry name" value="TSP1_rpt_sf"/>
</dbReference>
<reference evidence="8" key="1">
    <citation type="thesis" date="2020" institute="ProQuest LLC" country="789 East Eisenhower Parkway, Ann Arbor, MI, USA">
        <title>Comparative Genomics and Chromosome Evolution.</title>
        <authorList>
            <person name="Mudd A.B."/>
        </authorList>
    </citation>
    <scope>NUCLEOTIDE SEQUENCE</scope>
    <source>
        <strain evidence="8">HN-11 Male</strain>
        <tissue evidence="8">Kidney and liver</tissue>
    </source>
</reference>
<evidence type="ECO:0000259" key="7">
    <source>
        <dbReference type="PROSITE" id="PS50900"/>
    </source>
</evidence>
<keyword evidence="3" id="KW-0732">Signal</keyword>
<keyword evidence="5" id="KW-1015">Disulfide bond</keyword>
<keyword evidence="9" id="KW-1185">Reference proteome</keyword>
<keyword evidence="2" id="KW-0964">Secreted</keyword>
<evidence type="ECO:0000256" key="3">
    <source>
        <dbReference type="ARBA" id="ARBA00022729"/>
    </source>
</evidence>
<protein>
    <recommendedName>
        <fullName evidence="7">PLAC domain-containing protein</fullName>
    </recommendedName>
</protein>
<feature type="compositionally biased region" description="Acidic residues" evidence="6">
    <location>
        <begin position="188"/>
        <end position="200"/>
    </location>
</feature>
<dbReference type="InterPro" id="IPR045371">
    <property type="entry name" value="ADAMTS_CR_3"/>
</dbReference>
<dbReference type="OrthoDB" id="5781878at2759"/>
<dbReference type="Pfam" id="PF19236">
    <property type="entry name" value="ADAMTS_CR_3"/>
    <property type="match status" value="1"/>
</dbReference>
<dbReference type="GO" id="GO:0030198">
    <property type="term" value="P:extracellular matrix organization"/>
    <property type="evidence" value="ECO:0007669"/>
    <property type="project" value="InterPro"/>
</dbReference>
<organism evidence="8 9">
    <name type="scientific">Eleutherodactylus coqui</name>
    <name type="common">Puerto Rican coqui</name>
    <dbReference type="NCBI Taxonomy" id="57060"/>
    <lineage>
        <taxon>Eukaryota</taxon>
        <taxon>Metazoa</taxon>
        <taxon>Chordata</taxon>
        <taxon>Craniata</taxon>
        <taxon>Vertebrata</taxon>
        <taxon>Euteleostomi</taxon>
        <taxon>Amphibia</taxon>
        <taxon>Batrachia</taxon>
        <taxon>Anura</taxon>
        <taxon>Neobatrachia</taxon>
        <taxon>Hyloidea</taxon>
        <taxon>Eleutherodactylidae</taxon>
        <taxon>Eleutherodactylinae</taxon>
        <taxon>Eleutherodactylus</taxon>
        <taxon>Eleutherodactylus</taxon>
    </lineage>
</organism>
<dbReference type="Gene3D" id="2.60.120.830">
    <property type="match status" value="1"/>
</dbReference>
<evidence type="ECO:0000256" key="4">
    <source>
        <dbReference type="ARBA" id="ARBA00022737"/>
    </source>
</evidence>
<dbReference type="Gene3D" id="2.20.100.10">
    <property type="entry name" value="Thrombospondin type-1 (TSP1) repeat"/>
    <property type="match status" value="3"/>
</dbReference>